<feature type="domain" description="HTH myb-type" evidence="5">
    <location>
        <begin position="436"/>
        <end position="486"/>
    </location>
</feature>
<dbReference type="HOGENOM" id="CLU_373600_0_0_1"/>
<evidence type="ECO:0000259" key="5">
    <source>
        <dbReference type="PROSITE" id="PS51294"/>
    </source>
</evidence>
<reference evidence="6" key="2">
    <citation type="submission" date="2011-02" db="EMBL/GenBank/DDBJ databases">
        <authorList>
            <person name="MacLean D."/>
        </authorList>
    </citation>
    <scope>NUCLEOTIDE SEQUENCE</scope>
</reference>
<dbReference type="Pfam" id="PF13921">
    <property type="entry name" value="Myb_DNA-bind_6"/>
    <property type="match status" value="1"/>
</dbReference>
<dbReference type="Gene3D" id="1.10.10.60">
    <property type="entry name" value="Homeodomain-like"/>
    <property type="match status" value="3"/>
</dbReference>
<accession>F0WLI3</accession>
<dbReference type="InterPro" id="IPR001005">
    <property type="entry name" value="SANT/Myb"/>
</dbReference>
<dbReference type="GO" id="GO:0000981">
    <property type="term" value="F:DNA-binding transcription factor activity, RNA polymerase II-specific"/>
    <property type="evidence" value="ECO:0007669"/>
    <property type="project" value="TreeGrafter"/>
</dbReference>
<feature type="domain" description="Myb-like" evidence="4">
    <location>
        <begin position="377"/>
        <end position="431"/>
    </location>
</feature>
<keyword evidence="1" id="KW-0677">Repeat</keyword>
<sequence>MSMHIRHLDKLSPKRSFLEAGFECDTFNNDKYDEMETHERLRDTKRPHCLAESISLTPNVKVAASVTMFASMQDSLIASDSAENNFHSGGCYQQSLAKSTEPFLSSSDPVGVEAKRWKAGGSMSTSSSRRRTIISSSLPCTTPPALHRFHSLELRTDSNDVINKNKSPGHEESAPDPGTFNSQSEAYHHRAREEALVQIMSDNVGSVGNKDLELLVNFSIPDTLEKSASSFVEYECDVMTGGTESMGLAAGRSVKRHCESIIERKNVPADESYTAIESCNVEGNSIPHRCSLTSAHRSEYSSCYQTTTSIRTRQHLLPSEMSEQSLLNQRKWTRDEDRRLRNAVIKHQGRNWRHIAEELGDHRTDIQCLHRWNKVLKPGLVKGPWTPEEDQILLELVGQFQKFGKIRWSEIAVYLPGRVGKQCRERWCNHLDSSVRKGKWTSEEDDIIFMSQIRMGNKWSEIAKLLPGRTENAVKNRYNSAARRKWLRDNQHRIHRPVEVYRNDVTNEGMKSVISSKGIDMDGKNGFTDERSPHRQAALFMPIGNMDSSAMERTSPTCKNQFIQNSLYVSEEYTQQIPSESTAKSDLIVGANSSSTTDSINDATIAANQPYSKDEDCTSVMRTGNPVRGTPPDILEAASTLQFQRVLSEERNTKNYRKDMSLSETVLSSRIYLEPTKSPAFRNRIETPSSQIVSPPALYYAFPTNQSPFVHSNFPNVEFVEDGLKNFLDSVASSLAEEMVGEAN</sequence>
<dbReference type="CDD" id="cd00167">
    <property type="entry name" value="SANT"/>
    <property type="match status" value="3"/>
</dbReference>
<dbReference type="PANTHER" id="PTHR45614:SF25">
    <property type="entry name" value="MYB PROTEIN"/>
    <property type="match status" value="1"/>
</dbReference>
<keyword evidence="2" id="KW-0238">DNA-binding</keyword>
<protein>
    <submittedName>
        <fullName evidence="6">Uncharacterized protein AlNc14C145G7370</fullName>
    </submittedName>
</protein>
<gene>
    <name evidence="6" type="primary">AlNc14C145G7370</name>
    <name evidence="6" type="ORF">ALNC14_082890</name>
</gene>
<evidence type="ECO:0000256" key="1">
    <source>
        <dbReference type="ARBA" id="ARBA00022737"/>
    </source>
</evidence>
<feature type="domain" description="HTH myb-type" evidence="5">
    <location>
        <begin position="327"/>
        <end position="376"/>
    </location>
</feature>
<dbReference type="Pfam" id="PF00249">
    <property type="entry name" value="Myb_DNA-binding"/>
    <property type="match status" value="1"/>
</dbReference>
<dbReference type="PROSITE" id="PS50090">
    <property type="entry name" value="MYB_LIKE"/>
    <property type="match status" value="3"/>
</dbReference>
<evidence type="ECO:0000313" key="6">
    <source>
        <dbReference type="EMBL" id="CCA22146.1"/>
    </source>
</evidence>
<feature type="region of interest" description="Disordered" evidence="3">
    <location>
        <begin position="157"/>
        <end position="185"/>
    </location>
</feature>
<name>F0WLI3_9STRA</name>
<dbReference type="InterPro" id="IPR009057">
    <property type="entry name" value="Homeodomain-like_sf"/>
</dbReference>
<feature type="domain" description="Myb-like" evidence="4">
    <location>
        <begin position="432"/>
        <end position="482"/>
    </location>
</feature>
<dbReference type="AlphaFoldDB" id="F0WLI3"/>
<dbReference type="PROSITE" id="PS51294">
    <property type="entry name" value="HTH_MYB"/>
    <property type="match status" value="3"/>
</dbReference>
<evidence type="ECO:0000259" key="4">
    <source>
        <dbReference type="PROSITE" id="PS50090"/>
    </source>
</evidence>
<dbReference type="InterPro" id="IPR017930">
    <property type="entry name" value="Myb_dom"/>
</dbReference>
<dbReference type="SMART" id="SM00717">
    <property type="entry name" value="SANT"/>
    <property type="match status" value="3"/>
</dbReference>
<feature type="domain" description="Myb-like" evidence="4">
    <location>
        <begin position="324"/>
        <end position="376"/>
    </location>
</feature>
<dbReference type="InterPro" id="IPR050560">
    <property type="entry name" value="MYB_TF"/>
</dbReference>
<dbReference type="SUPFAM" id="SSF46689">
    <property type="entry name" value="Homeodomain-like"/>
    <property type="match status" value="2"/>
</dbReference>
<organism evidence="6">
    <name type="scientific">Albugo laibachii Nc14</name>
    <dbReference type="NCBI Taxonomy" id="890382"/>
    <lineage>
        <taxon>Eukaryota</taxon>
        <taxon>Sar</taxon>
        <taxon>Stramenopiles</taxon>
        <taxon>Oomycota</taxon>
        <taxon>Peronosporomycetes</taxon>
        <taxon>Albuginales</taxon>
        <taxon>Albuginaceae</taxon>
        <taxon>Albugo</taxon>
    </lineage>
</organism>
<evidence type="ECO:0000256" key="3">
    <source>
        <dbReference type="SAM" id="MobiDB-lite"/>
    </source>
</evidence>
<dbReference type="EMBL" id="FR824190">
    <property type="protein sequence ID" value="CCA22146.1"/>
    <property type="molecule type" value="Genomic_DNA"/>
</dbReference>
<dbReference type="PANTHER" id="PTHR45614">
    <property type="entry name" value="MYB PROTEIN-RELATED"/>
    <property type="match status" value="1"/>
</dbReference>
<dbReference type="FunFam" id="1.10.10.60:FF:000010">
    <property type="entry name" value="Transcriptional activator Myb isoform A"/>
    <property type="match status" value="1"/>
</dbReference>
<evidence type="ECO:0000256" key="2">
    <source>
        <dbReference type="ARBA" id="ARBA00023125"/>
    </source>
</evidence>
<feature type="domain" description="HTH myb-type" evidence="5">
    <location>
        <begin position="377"/>
        <end position="435"/>
    </location>
</feature>
<reference evidence="6" key="1">
    <citation type="journal article" date="2011" name="PLoS Biol.">
        <title>Gene gain and loss during evolution of obligate parasitism in the white rust pathogen of Arabidopsis thaliana.</title>
        <authorList>
            <person name="Kemen E."/>
            <person name="Gardiner A."/>
            <person name="Schultz-Larsen T."/>
            <person name="Kemen A.C."/>
            <person name="Balmuth A.L."/>
            <person name="Robert-Seilaniantz A."/>
            <person name="Bailey K."/>
            <person name="Holub E."/>
            <person name="Studholme D.J."/>
            <person name="Maclean D."/>
            <person name="Jones J.D."/>
        </authorList>
    </citation>
    <scope>NUCLEOTIDE SEQUENCE</scope>
</reference>
<dbReference type="GO" id="GO:0005634">
    <property type="term" value="C:nucleus"/>
    <property type="evidence" value="ECO:0007669"/>
    <property type="project" value="TreeGrafter"/>
</dbReference>
<proteinExistence type="predicted"/>
<dbReference type="GO" id="GO:0000978">
    <property type="term" value="F:RNA polymerase II cis-regulatory region sequence-specific DNA binding"/>
    <property type="evidence" value="ECO:0007669"/>
    <property type="project" value="TreeGrafter"/>
</dbReference>